<dbReference type="GO" id="GO:0005879">
    <property type="term" value="C:axonemal microtubule"/>
    <property type="evidence" value="ECO:0007669"/>
    <property type="project" value="TreeGrafter"/>
</dbReference>
<keyword evidence="8" id="KW-0206">Cytoskeleton</keyword>
<dbReference type="GO" id="GO:0005814">
    <property type="term" value="C:centriole"/>
    <property type="evidence" value="ECO:0007669"/>
    <property type="project" value="UniProtKB-SubCell"/>
</dbReference>
<keyword evidence="4" id="KW-0963">Cytoplasm</keyword>
<accession>A0A8C5QGS5</accession>
<feature type="coiled-coil region" evidence="9">
    <location>
        <begin position="1188"/>
        <end position="1215"/>
    </location>
</feature>
<feature type="compositionally biased region" description="Polar residues" evidence="10">
    <location>
        <begin position="618"/>
        <end position="627"/>
    </location>
</feature>
<keyword evidence="12" id="KW-1185">Reference proteome</keyword>
<sequence>MAHRLSKEELDEQFEQFLKESLSDDSFDSSKKSSILESIGKPKTPRSKKKHSSPWWATADDSDEELRPRMYVKPKMPQHTVSIGSANSEGTSETMPVTNSRPVEKQNGSKSLNRTLEKCLQLEQYHISKKAQYLEKDDSSSCDSSENSDGMLTNQSFMKSQRTSQPIEEEEETDEKHCDMPVSAQDPVCESMDRDSLDVDDSVVASGPNPVLHGFGLDTLEEQEEKERFFAKLEKGASSTIDYSKLNKELDSSDSTQFTALIRLCSPMSKVYMAPELSKEEKSKSGQEQIKQESNDFPGNYSEDFEEDAESMGHFSKNYNGVNNNTDEKADLNIKVEEKPGMLAKVVFLDSLDSTLDTQKLLQKTDPGSFIPQGANDGLATGASNAYTNSDIEALQQAYLHIEQSMDGSMEEKSSLKVLEQTNITLTDAFNSNEKIIGKKSTSGSDMPTLDELMQPIRGESTSVNPGLPSDNSQIPTDYLLRQFHGHKAAETTSQVEIQENQSSDLLNQWKNEKPESRNSFLFSEIELPYAKKEDLITLEVPGHERFPKVPDYSEFGVDHQDEKNSCASTQLHKRLNNDSPESLHKKTLNKDKGLTSLLKKPQNRHFANVRSSGYGKASTQLNSGKSSSKELHFKATKEKIPIDGKQKGFLSDTRTIRFADSTSISLKCQTSGISAQQPKDKLHESFNEILSGKSTLSKAIDKDLYIFSQLQNVEEESERLKADISKKEEEFQQKLEQERERNQRELHHLKQENYILQAKLHAEEEKRKKKIHLLGEPGEAVTEEKLCQVRQEIEEQETLLQGYQLENQKLYQQVKELQIKNKQNTEQMFQENAFLKAELATLRDQLNLTVAHNQRAPSENYSKNPSTTELLDEMHVLQKRETHLLEDIARLKQDKQALEVDLVQMRKERDLAKLHLAQSCGDKSYEMKIMEETFKQEISRLNKKLQWFAENQDLLDKDAARLRDANEQIENLKIQVEKLGHEAGNQSAQQQNRLKDRAADAKRIQDLERQVKEMEAIIKRRHPNSIPALIYAAATAPSLTVEHSSKSNTVAHLERRIHKLESDLECKDEDAKKTLRSMEQQFQKMKIHYENRINELEGLVTSGPLNELQKYCVDSTKLKALEKELSICKETHQITVTGLYKELENLKEVNAFLERKINTNDGRFASTTNQSDESSDRAKLARLDQELSIRSIEVQELTKTVERLQRERTIMLSEKNTSDPIWRMRKQTCAASPYKSNNVDSNNFPGTLDEKLYQPGTFSDIHISDIQQENDRLKAKVGRLASELMSRRRIFKTLC</sequence>
<evidence type="ECO:0000256" key="3">
    <source>
        <dbReference type="ARBA" id="ARBA00021406"/>
    </source>
</evidence>
<feature type="compositionally biased region" description="Basic and acidic residues" evidence="10">
    <location>
        <begin position="278"/>
        <end position="294"/>
    </location>
</feature>
<dbReference type="GeneTree" id="ENSGT00390000009631"/>
<feature type="compositionally biased region" description="Polar residues" evidence="10">
    <location>
        <begin position="79"/>
        <end position="112"/>
    </location>
</feature>
<keyword evidence="7 9" id="KW-0175">Coiled coil</keyword>
<evidence type="ECO:0000256" key="5">
    <source>
        <dbReference type="ARBA" id="ARBA00022701"/>
    </source>
</evidence>
<feature type="region of interest" description="Disordered" evidence="10">
    <location>
        <begin position="20"/>
        <end position="112"/>
    </location>
</feature>
<evidence type="ECO:0000256" key="1">
    <source>
        <dbReference type="ARBA" id="ARBA00004114"/>
    </source>
</evidence>
<protein>
    <recommendedName>
        <fullName evidence="3">Centrosomal protein of 162 kDa</fullName>
    </recommendedName>
</protein>
<dbReference type="PANTHER" id="PTHR34031">
    <property type="entry name" value="CENTROSOMAL PROTEIN OF 162 KDA"/>
    <property type="match status" value="1"/>
</dbReference>
<comment type="subcellular location">
    <subcellularLocation>
        <location evidence="1">Cytoplasm</location>
        <location evidence="1">Cytoskeleton</location>
        <location evidence="1">Microtubule organizing center</location>
        <location evidence="1">Centrosome</location>
        <location evidence="1">Centriole</location>
    </subcellularLocation>
</comment>
<dbReference type="GO" id="GO:0005654">
    <property type="term" value="C:nucleoplasm"/>
    <property type="evidence" value="ECO:0007669"/>
    <property type="project" value="TreeGrafter"/>
</dbReference>
<evidence type="ECO:0000256" key="2">
    <source>
        <dbReference type="ARBA" id="ARBA00009485"/>
    </source>
</evidence>
<dbReference type="OrthoDB" id="2157184at2759"/>
<feature type="coiled-coil region" evidence="9">
    <location>
        <begin position="794"/>
        <end position="846"/>
    </location>
</feature>
<dbReference type="InterPro" id="IPR038774">
    <property type="entry name" value="CEP162-like"/>
</dbReference>
<feature type="region of interest" description="Disordered" evidence="10">
    <location>
        <begin position="131"/>
        <end position="216"/>
    </location>
</feature>
<dbReference type="PANTHER" id="PTHR34031:SF1">
    <property type="entry name" value="CENTROSOMAL PROTEIN OF 162 KDA"/>
    <property type="match status" value="1"/>
</dbReference>
<organism evidence="11 12">
    <name type="scientific">Leptobrachium leishanense</name>
    <name type="common">Leishan spiny toad</name>
    <dbReference type="NCBI Taxonomy" id="445787"/>
    <lineage>
        <taxon>Eukaryota</taxon>
        <taxon>Metazoa</taxon>
        <taxon>Chordata</taxon>
        <taxon>Craniata</taxon>
        <taxon>Vertebrata</taxon>
        <taxon>Euteleostomi</taxon>
        <taxon>Amphibia</taxon>
        <taxon>Batrachia</taxon>
        <taxon>Anura</taxon>
        <taxon>Pelobatoidea</taxon>
        <taxon>Megophryidae</taxon>
        <taxon>Leptobrachium</taxon>
    </lineage>
</organism>
<evidence type="ECO:0000256" key="9">
    <source>
        <dbReference type="SAM" id="Coils"/>
    </source>
</evidence>
<keyword evidence="6" id="KW-0970">Cilium biogenesis/degradation</keyword>
<dbReference type="Proteomes" id="UP000694569">
    <property type="component" value="Unplaced"/>
</dbReference>
<evidence type="ECO:0000256" key="8">
    <source>
        <dbReference type="ARBA" id="ARBA00023212"/>
    </source>
</evidence>
<comment type="similarity">
    <text evidence="2">Belongs to the CEP162 family.</text>
</comment>
<evidence type="ECO:0000256" key="4">
    <source>
        <dbReference type="ARBA" id="ARBA00022490"/>
    </source>
</evidence>
<feature type="coiled-coil region" evidence="9">
    <location>
        <begin position="956"/>
        <end position="1018"/>
    </location>
</feature>
<reference evidence="11" key="1">
    <citation type="submission" date="2025-08" db="UniProtKB">
        <authorList>
            <consortium name="Ensembl"/>
        </authorList>
    </citation>
    <scope>IDENTIFICATION</scope>
</reference>
<feature type="compositionally biased region" description="Basic residues" evidence="10">
    <location>
        <begin position="43"/>
        <end position="52"/>
    </location>
</feature>
<evidence type="ECO:0000256" key="7">
    <source>
        <dbReference type="ARBA" id="ARBA00023054"/>
    </source>
</evidence>
<feature type="region of interest" description="Disordered" evidence="10">
    <location>
        <begin position="612"/>
        <end position="631"/>
    </location>
</feature>
<proteinExistence type="inferred from homology"/>
<dbReference type="Ensembl" id="ENSLLET00000039506.1">
    <property type="protein sequence ID" value="ENSLLEP00000038031.1"/>
    <property type="gene ID" value="ENSLLEG00000024101.1"/>
</dbReference>
<feature type="region of interest" description="Disordered" evidence="10">
    <location>
        <begin position="278"/>
        <end position="310"/>
    </location>
</feature>
<feature type="compositionally biased region" description="Polar residues" evidence="10">
    <location>
        <begin position="150"/>
        <end position="166"/>
    </location>
</feature>
<evidence type="ECO:0000313" key="12">
    <source>
        <dbReference type="Proteomes" id="UP000694569"/>
    </source>
</evidence>
<evidence type="ECO:0000256" key="6">
    <source>
        <dbReference type="ARBA" id="ARBA00022794"/>
    </source>
</evidence>
<keyword evidence="5" id="KW-0493">Microtubule</keyword>
<evidence type="ECO:0000256" key="10">
    <source>
        <dbReference type="SAM" id="MobiDB-lite"/>
    </source>
</evidence>
<dbReference type="GO" id="GO:0060271">
    <property type="term" value="P:cilium assembly"/>
    <property type="evidence" value="ECO:0007669"/>
    <property type="project" value="TreeGrafter"/>
</dbReference>
<reference evidence="11" key="2">
    <citation type="submission" date="2025-09" db="UniProtKB">
        <authorList>
            <consortium name="Ensembl"/>
        </authorList>
    </citation>
    <scope>IDENTIFICATION</scope>
</reference>
<evidence type="ECO:0000313" key="11">
    <source>
        <dbReference type="Ensembl" id="ENSLLEP00000038031.1"/>
    </source>
</evidence>
<feature type="coiled-coil region" evidence="9">
    <location>
        <begin position="711"/>
        <end position="753"/>
    </location>
</feature>
<gene>
    <name evidence="11" type="primary">CEP162</name>
</gene>
<name>A0A8C5QGS5_9ANUR</name>
<dbReference type="GO" id="GO:0034451">
    <property type="term" value="C:centriolar satellite"/>
    <property type="evidence" value="ECO:0007669"/>
    <property type="project" value="TreeGrafter"/>
</dbReference>